<dbReference type="InterPro" id="IPR019734">
    <property type="entry name" value="TPR_rpt"/>
</dbReference>
<evidence type="ECO:0000256" key="3">
    <source>
        <dbReference type="PROSITE-ProRule" id="PRU00339"/>
    </source>
</evidence>
<reference evidence="5 6" key="1">
    <citation type="submission" date="2017-10" db="EMBL/GenBank/DDBJ databases">
        <title>Novel microbial diversity and functional potential in the marine mammal oral microbiome.</title>
        <authorList>
            <person name="Dudek N.K."/>
            <person name="Sun C.L."/>
            <person name="Burstein D."/>
            <person name="Kantor R.S."/>
            <person name="Aliaga Goltsman D.S."/>
            <person name="Bik E.M."/>
            <person name="Thomas B.C."/>
            <person name="Banfield J.F."/>
            <person name="Relman D.A."/>
        </authorList>
    </citation>
    <scope>NUCLEOTIDE SEQUENCE [LARGE SCALE GENOMIC DNA]</scope>
    <source>
        <strain evidence="5">DOLZORAL124_49_17</strain>
    </source>
</reference>
<feature type="region of interest" description="Disordered" evidence="4">
    <location>
        <begin position="201"/>
        <end position="221"/>
    </location>
</feature>
<dbReference type="Proteomes" id="UP000229740">
    <property type="component" value="Unassembled WGS sequence"/>
</dbReference>
<feature type="repeat" description="TPR" evidence="3">
    <location>
        <begin position="264"/>
        <end position="297"/>
    </location>
</feature>
<dbReference type="PROSITE" id="PS50005">
    <property type="entry name" value="TPR"/>
    <property type="match status" value="5"/>
</dbReference>
<evidence type="ECO:0000256" key="2">
    <source>
        <dbReference type="ARBA" id="ARBA00022803"/>
    </source>
</evidence>
<accession>A0A2G6E6M1</accession>
<dbReference type="EMBL" id="PDPS01000026">
    <property type="protein sequence ID" value="PID57542.1"/>
    <property type="molecule type" value="Genomic_DNA"/>
</dbReference>
<gene>
    <name evidence="5" type="ORF">CSB45_06860</name>
</gene>
<dbReference type="AlphaFoldDB" id="A0A2G6E6M1"/>
<feature type="repeat" description="TPR" evidence="3">
    <location>
        <begin position="400"/>
        <end position="433"/>
    </location>
</feature>
<evidence type="ECO:0000313" key="5">
    <source>
        <dbReference type="EMBL" id="PID57542.1"/>
    </source>
</evidence>
<feature type="repeat" description="TPR" evidence="3">
    <location>
        <begin position="298"/>
        <end position="331"/>
    </location>
</feature>
<feature type="repeat" description="TPR" evidence="3">
    <location>
        <begin position="332"/>
        <end position="365"/>
    </location>
</feature>
<feature type="compositionally biased region" description="Basic and acidic residues" evidence="4">
    <location>
        <begin position="83"/>
        <end position="118"/>
    </location>
</feature>
<evidence type="ECO:0000313" key="6">
    <source>
        <dbReference type="Proteomes" id="UP000229740"/>
    </source>
</evidence>
<feature type="region of interest" description="Disordered" evidence="4">
    <location>
        <begin position="44"/>
        <end position="71"/>
    </location>
</feature>
<sequence>MIYITALLLILALVFESLVLRRGLKSARKNAAWLRNGHAALNTSRAKKQVETPLAEVPPPSAVQQGKEPAERASTLYADVIEFPDRKQRQDEHSLQERDPHHSDKADGRDKSVHDMIQEIRGNSPLRESDAQLPGPRDFEEIVPDQHEGLTDSDHDDAEELDAYEDNPAPRAAHAERTISLESYKPVFDPALEEQDISEIPETEDPFEPDSTNSQELEQELEEAKIVPSPDELLKDGIHHVRQGKVDEGIAALEQAAAAAPEKAEAHFNLGIAYTLQELYPAAIRSYQKAIALDPQYGKAFFNLGTLYLKQGQTQDAIEKLEKAASFLGNPMKALWNLYEAYRGSESFSNALAMLERLIELEPDDASLHNHLGICYAKLGQYPEAIQAWQRSVSLGASSRLIFYNLGKTYELCNNPEQAIEQYERFLQLDSQRSQWTELIEDVEKRLEFLQKRRE</sequence>
<evidence type="ECO:0000256" key="4">
    <source>
        <dbReference type="SAM" id="MobiDB-lite"/>
    </source>
</evidence>
<evidence type="ECO:0000256" key="1">
    <source>
        <dbReference type="ARBA" id="ARBA00022737"/>
    </source>
</evidence>
<name>A0A2G6E6M1_9BACT</name>
<dbReference type="PANTHER" id="PTHR45586">
    <property type="entry name" value="TPR REPEAT-CONTAINING PROTEIN PA4667"/>
    <property type="match status" value="1"/>
</dbReference>
<dbReference type="PANTHER" id="PTHR45586:SF1">
    <property type="entry name" value="LIPOPOLYSACCHARIDE ASSEMBLY PROTEIN B"/>
    <property type="match status" value="1"/>
</dbReference>
<keyword evidence="2 3" id="KW-0802">TPR repeat</keyword>
<dbReference type="SUPFAM" id="SSF48452">
    <property type="entry name" value="TPR-like"/>
    <property type="match status" value="1"/>
</dbReference>
<dbReference type="Pfam" id="PF13176">
    <property type="entry name" value="TPR_7"/>
    <property type="match status" value="1"/>
</dbReference>
<dbReference type="InterPro" id="IPR051012">
    <property type="entry name" value="CellSynth/LPSAsmb/PSIAsmb"/>
</dbReference>
<keyword evidence="1" id="KW-0677">Repeat</keyword>
<proteinExistence type="predicted"/>
<feature type="region of interest" description="Disordered" evidence="4">
    <location>
        <begin position="83"/>
        <end position="140"/>
    </location>
</feature>
<dbReference type="Gene3D" id="1.25.40.10">
    <property type="entry name" value="Tetratricopeptide repeat domain"/>
    <property type="match status" value="2"/>
</dbReference>
<feature type="repeat" description="TPR" evidence="3">
    <location>
        <begin position="366"/>
        <end position="399"/>
    </location>
</feature>
<dbReference type="PROSITE" id="PS50293">
    <property type="entry name" value="TPR_REGION"/>
    <property type="match status" value="1"/>
</dbReference>
<dbReference type="Pfam" id="PF13181">
    <property type="entry name" value="TPR_8"/>
    <property type="match status" value="1"/>
</dbReference>
<dbReference type="InterPro" id="IPR011990">
    <property type="entry name" value="TPR-like_helical_dom_sf"/>
</dbReference>
<dbReference type="SMART" id="SM00028">
    <property type="entry name" value="TPR"/>
    <property type="match status" value="6"/>
</dbReference>
<organism evidence="5 6">
    <name type="scientific">candidate division KSB3 bacterium</name>
    <dbReference type="NCBI Taxonomy" id="2044937"/>
    <lineage>
        <taxon>Bacteria</taxon>
        <taxon>candidate division KSB3</taxon>
    </lineage>
</organism>
<dbReference type="Pfam" id="PF13432">
    <property type="entry name" value="TPR_16"/>
    <property type="match status" value="2"/>
</dbReference>
<comment type="caution">
    <text evidence="5">The sequence shown here is derived from an EMBL/GenBank/DDBJ whole genome shotgun (WGS) entry which is preliminary data.</text>
</comment>
<protein>
    <submittedName>
        <fullName evidence="5">Uncharacterized protein</fullName>
    </submittedName>
</protein>